<dbReference type="AlphaFoldDB" id="A0A2W2BPJ6"/>
<comment type="caution">
    <text evidence="2">The sequence shown here is derived from an EMBL/GenBank/DDBJ whole genome shotgun (WGS) entry which is preliminary data.</text>
</comment>
<proteinExistence type="predicted"/>
<dbReference type="Proteomes" id="UP000248795">
    <property type="component" value="Unassembled WGS sequence"/>
</dbReference>
<reference evidence="3" key="1">
    <citation type="submission" date="2018-06" db="EMBL/GenBank/DDBJ databases">
        <title>Aestuariibacter litoralis strain KCTC 52945T.</title>
        <authorList>
            <person name="Li X."/>
            <person name="Salam N."/>
            <person name="Li J.-L."/>
            <person name="Chen Y.-M."/>
            <person name="Yang Z.-W."/>
            <person name="Zhang L.-Y."/>
            <person name="Han M.-X."/>
            <person name="Xiao M."/>
            <person name="Li W.-J."/>
        </authorList>
    </citation>
    <scope>NUCLEOTIDE SEQUENCE [LARGE SCALE GENOMIC DNA]</scope>
    <source>
        <strain evidence="3">KCTC 52945</strain>
    </source>
</reference>
<protein>
    <recommendedName>
        <fullName evidence="4">Phage tail tape measure protein</fullName>
    </recommendedName>
</protein>
<evidence type="ECO:0000313" key="2">
    <source>
        <dbReference type="EMBL" id="PZF78099.1"/>
    </source>
</evidence>
<sequence length="919" mass="93648">MARGRNVINQSIALEGGDEIVAMLRKMGDEGEAAARKLEAAFRNVSVGKSFGSAFANLKAQFAGLQAAGSKVADSFGRVGKSLGNISGAFHSSAARIGIFTATLSGAAYGAGVFLKGSLDSLGQLNDLSESLGIASEDLQAFQYAGVQAGVGAGDFVKAIASLSDTLNELNTTGAYNGMVKLGNSFTVAEQNGVKIYRGIMSGSDSAGKATDKLSDKAKALSTVLAKAGVPPGTKLIPADVLKTIATAFAGMKDGAEKTQLAIDLLGPKLGPKLIPFLNQGGKAIENYKGILKSFNALVTNEGVKAADAAGDELAVIGFLFGQYRNVFTSLIAPGITKASDAILGAIADNSAAINAFITGAAAKFVSIVQDLITMATGGPDAAVHNQWIVDLRDGLVSAGAAAKDLFDNVLVPAFQTIRQYAQPVAEQINRIFGTNLSGDQLLIVAAVTQLAGGFRLLFSVLGLGVNSLRLVFDVLALIAPLGKVIAGFWPVLATGVRALLSVLPQLAMFLSPGGLIAVGVVALGALLYAFWDDIVAGAKAAFAFLETAFSAAWDGIKAVTASAIEGVKTMFTDTWAGLITAATTAFDGLKLAYSDLWTGLTTIAADARLGLITVASDTWSGITSSVALAREGLLMAASQTWGAITEAASGVAMALAPIWQGIVDTAYSAFSGVANLVVSAWSGASQTVAQSAAAIRDAIATATDIAGDVAGAEALAAALVQPFVNAQARIREIAGSFQSIVQVGFSAVGNAVAAAGAAIQRQIAAIIAALQRAVAEAARLRAQASSSSGSKYASGGYVRGAGSATSDSIPAWLSNGEFIIRAAAVRKYGVDFLRAINGLSAGPVVRDGFPGFTLGGPVSVAPPSVMAPGAATGRPVVLSLGEQSFQMVADNDVAEKLIRYSAKRRVNSAGRKPSWYGA</sequence>
<gene>
    <name evidence="2" type="ORF">DK847_06675</name>
</gene>
<accession>A0A2W2BPJ6</accession>
<dbReference type="RefSeq" id="WP_111197053.1">
    <property type="nucleotide sequence ID" value="NZ_QKVK01000002.1"/>
</dbReference>
<keyword evidence="1" id="KW-1133">Transmembrane helix</keyword>
<keyword evidence="3" id="KW-1185">Reference proteome</keyword>
<keyword evidence="1" id="KW-0812">Transmembrane</keyword>
<organism evidence="2 3">
    <name type="scientific">Aestuariivirga litoralis</name>
    <dbReference type="NCBI Taxonomy" id="2650924"/>
    <lineage>
        <taxon>Bacteria</taxon>
        <taxon>Pseudomonadati</taxon>
        <taxon>Pseudomonadota</taxon>
        <taxon>Alphaproteobacteria</taxon>
        <taxon>Hyphomicrobiales</taxon>
        <taxon>Aestuariivirgaceae</taxon>
        <taxon>Aestuariivirga</taxon>
    </lineage>
</organism>
<feature type="transmembrane region" description="Helical" evidence="1">
    <location>
        <begin position="442"/>
        <end position="464"/>
    </location>
</feature>
<evidence type="ECO:0000256" key="1">
    <source>
        <dbReference type="SAM" id="Phobius"/>
    </source>
</evidence>
<feature type="transmembrane region" description="Helical" evidence="1">
    <location>
        <begin position="510"/>
        <end position="532"/>
    </location>
</feature>
<dbReference type="EMBL" id="QKVK01000002">
    <property type="protein sequence ID" value="PZF78099.1"/>
    <property type="molecule type" value="Genomic_DNA"/>
</dbReference>
<feature type="transmembrane region" description="Helical" evidence="1">
    <location>
        <begin position="471"/>
        <end position="490"/>
    </location>
</feature>
<evidence type="ECO:0008006" key="4">
    <source>
        <dbReference type="Google" id="ProtNLM"/>
    </source>
</evidence>
<evidence type="ECO:0000313" key="3">
    <source>
        <dbReference type="Proteomes" id="UP000248795"/>
    </source>
</evidence>
<keyword evidence="1" id="KW-0472">Membrane</keyword>
<name>A0A2W2BPJ6_9HYPH</name>